<dbReference type="STRING" id="2594813.A0A395MDX5"/>
<evidence type="ECO:0000259" key="5">
    <source>
        <dbReference type="PROSITE" id="PS51891"/>
    </source>
</evidence>
<evidence type="ECO:0000256" key="2">
    <source>
        <dbReference type="ARBA" id="ARBA00022723"/>
    </source>
</evidence>
<evidence type="ECO:0000313" key="7">
    <source>
        <dbReference type="Proteomes" id="UP000265631"/>
    </source>
</evidence>
<keyword evidence="3" id="KW-0862">Zinc</keyword>
<protein>
    <submittedName>
        <fullName evidence="6">Transposase</fullName>
    </submittedName>
</protein>
<name>A0A395MDX5_9HYPO</name>
<dbReference type="PANTHER" id="PTHR33337">
    <property type="entry name" value="GFA DOMAIN-CONTAINING PROTEIN"/>
    <property type="match status" value="1"/>
</dbReference>
<dbReference type="InterPro" id="IPR011057">
    <property type="entry name" value="Mss4-like_sf"/>
</dbReference>
<dbReference type="Pfam" id="PF04828">
    <property type="entry name" value="GFA"/>
    <property type="match status" value="1"/>
</dbReference>
<feature type="domain" description="CENP-V/GFA" evidence="5">
    <location>
        <begin position="5"/>
        <end position="120"/>
    </location>
</feature>
<comment type="similarity">
    <text evidence="1">Belongs to the Gfa family.</text>
</comment>
<dbReference type="SUPFAM" id="SSF51316">
    <property type="entry name" value="Mss4-like"/>
    <property type="match status" value="1"/>
</dbReference>
<evidence type="ECO:0000256" key="3">
    <source>
        <dbReference type="ARBA" id="ARBA00022833"/>
    </source>
</evidence>
<evidence type="ECO:0000256" key="1">
    <source>
        <dbReference type="ARBA" id="ARBA00005495"/>
    </source>
</evidence>
<accession>A0A395MDX5</accession>
<keyword evidence="4" id="KW-0456">Lyase</keyword>
<dbReference type="PANTHER" id="PTHR33337:SF30">
    <property type="entry name" value="DUF636 DOMAIN PROTEIN (AFU_ORTHOLOGUE AFUA_1G03180)"/>
    <property type="match status" value="1"/>
</dbReference>
<comment type="caution">
    <text evidence="6">The sequence shown here is derived from an EMBL/GenBank/DDBJ whole genome shotgun (WGS) entry which is preliminary data.</text>
</comment>
<dbReference type="GO" id="GO:0046872">
    <property type="term" value="F:metal ion binding"/>
    <property type="evidence" value="ECO:0007669"/>
    <property type="project" value="UniProtKB-KW"/>
</dbReference>
<evidence type="ECO:0000256" key="4">
    <source>
        <dbReference type="ARBA" id="ARBA00023239"/>
    </source>
</evidence>
<reference evidence="6 7" key="1">
    <citation type="journal article" date="2018" name="PLoS Pathog.">
        <title>Evolution of structural diversity of trichothecenes, a family of toxins produced by plant pathogenic and entomopathogenic fungi.</title>
        <authorList>
            <person name="Proctor R.H."/>
            <person name="McCormick S.P."/>
            <person name="Kim H.S."/>
            <person name="Cardoza R.E."/>
            <person name="Stanley A.M."/>
            <person name="Lindo L."/>
            <person name="Kelly A."/>
            <person name="Brown D.W."/>
            <person name="Lee T."/>
            <person name="Vaughan M.M."/>
            <person name="Alexander N.J."/>
            <person name="Busman M."/>
            <person name="Gutierrez S."/>
        </authorList>
    </citation>
    <scope>NUCLEOTIDE SEQUENCE [LARGE SCALE GENOMIC DNA]</scope>
    <source>
        <strain evidence="6 7">NRRL 13405</strain>
    </source>
</reference>
<gene>
    <name evidence="6" type="ORF">FIE12Z_9702</name>
</gene>
<dbReference type="PROSITE" id="PS51891">
    <property type="entry name" value="CENP_V_GFA"/>
    <property type="match status" value="1"/>
</dbReference>
<organism evidence="6 7">
    <name type="scientific">Fusarium flagelliforme</name>
    <dbReference type="NCBI Taxonomy" id="2675880"/>
    <lineage>
        <taxon>Eukaryota</taxon>
        <taxon>Fungi</taxon>
        <taxon>Dikarya</taxon>
        <taxon>Ascomycota</taxon>
        <taxon>Pezizomycotina</taxon>
        <taxon>Sordariomycetes</taxon>
        <taxon>Hypocreomycetidae</taxon>
        <taxon>Hypocreales</taxon>
        <taxon>Nectriaceae</taxon>
        <taxon>Fusarium</taxon>
        <taxon>Fusarium incarnatum-equiseti species complex</taxon>
    </lineage>
</organism>
<dbReference type="EMBL" id="PXXK01000324">
    <property type="protein sequence ID" value="RFN46051.1"/>
    <property type="molecule type" value="Genomic_DNA"/>
</dbReference>
<sequence>MPSDTSGSCLCGASAYSYTDEPVMRALCYCTPCRKVSGGTNTVTFAVPEEKFTVTKGQPKSYAVNHEYGMTLIMFFCPDCGTTLWMEATAPQFKGLKLIQAGTLTNAKKLNDKVDAEFYVLERASWLVPIENAAQSKEFEAGVINDSLLLRQYGQGGSICWWLGCGYYHISQDESHNYAYDAAAAVIAGGRPFSLFESRRWRYFFTRNKPGWKPPSRAAITRILPDFYQELYDEVFKRITSSEWFNIIFDASDNVSGHRIVNISVQLPDGPAFYWKTFDTGDEQHTAENWVKLIWGEMQQLCGGDLSRINSICTDTENTMRSVHGLLGRFPELSHINFSLGDSHGLQLLIKDILLLPFFEDLIITRWGSQYNSFFSLLRSRDLARDWSIRKDVRDELRSQDCPVLLPEAVRIIKDNSFWLKLETAIAVLKPVNEFQHASEAYGAGITHVVNGWLQIKSKWSEMGEADQFPDIPSDDIDAIFKARLDKQTVFARVQEYLQKQLKNDDEYHRALSEFTHFRMRTGGPDSLFNKHSAVYDDGFKPAMAWQCLLNQGSILARVAVKAFIFMNDRVLDRLKDQEYAHKKRWADLEEKDWLELEDSYLISRVICERARQEGLDGWCDGLHQWRF</sequence>
<dbReference type="InterPro" id="IPR006913">
    <property type="entry name" value="CENP-V/GFA"/>
</dbReference>
<evidence type="ECO:0000313" key="6">
    <source>
        <dbReference type="EMBL" id="RFN46051.1"/>
    </source>
</evidence>
<dbReference type="Proteomes" id="UP000265631">
    <property type="component" value="Unassembled WGS sequence"/>
</dbReference>
<dbReference type="GO" id="GO:0016846">
    <property type="term" value="F:carbon-sulfur lyase activity"/>
    <property type="evidence" value="ECO:0007669"/>
    <property type="project" value="InterPro"/>
</dbReference>
<keyword evidence="2" id="KW-0479">Metal-binding</keyword>
<dbReference type="InterPro" id="IPR012337">
    <property type="entry name" value="RNaseH-like_sf"/>
</dbReference>
<dbReference type="SUPFAM" id="SSF53098">
    <property type="entry name" value="Ribonuclease H-like"/>
    <property type="match status" value="1"/>
</dbReference>
<keyword evidence="7" id="KW-1185">Reference proteome</keyword>
<proteinExistence type="inferred from homology"/>
<dbReference type="Gene3D" id="3.90.1590.10">
    <property type="entry name" value="glutathione-dependent formaldehyde- activating enzyme (gfa)"/>
    <property type="match status" value="1"/>
</dbReference>
<dbReference type="AlphaFoldDB" id="A0A395MDX5"/>